<evidence type="ECO:0000259" key="14">
    <source>
        <dbReference type="Pfam" id="PF06832"/>
    </source>
</evidence>
<evidence type="ECO:0000259" key="13">
    <source>
        <dbReference type="Pfam" id="PF00912"/>
    </source>
</evidence>
<dbReference type="InterPro" id="IPR001460">
    <property type="entry name" value="PCN-bd_Tpept"/>
</dbReference>
<evidence type="ECO:0000256" key="2">
    <source>
        <dbReference type="ARBA" id="ARBA00007090"/>
    </source>
</evidence>
<dbReference type="EMBL" id="VIAR01000001">
    <property type="protein sequence ID" value="TQD40809.1"/>
    <property type="molecule type" value="Genomic_DNA"/>
</dbReference>
<dbReference type="Pfam" id="PF06832">
    <property type="entry name" value="BiPBP_C"/>
    <property type="match status" value="1"/>
</dbReference>
<dbReference type="Gene3D" id="3.40.710.10">
    <property type="entry name" value="DD-peptidase/beta-lactamase superfamily"/>
    <property type="match status" value="1"/>
</dbReference>
<dbReference type="InterPro" id="IPR001264">
    <property type="entry name" value="Glyco_trans_51"/>
</dbReference>
<dbReference type="Proteomes" id="UP000317169">
    <property type="component" value="Unassembled WGS sequence"/>
</dbReference>
<dbReference type="GO" id="GO:0006508">
    <property type="term" value="P:proteolysis"/>
    <property type="evidence" value="ECO:0007669"/>
    <property type="project" value="UniProtKB-KW"/>
</dbReference>
<keyword evidence="5" id="KW-0645">Protease</keyword>
<dbReference type="OrthoDB" id="9766909at2"/>
<keyword evidence="4" id="KW-0121">Carboxypeptidase</keyword>
<dbReference type="GO" id="GO:0008658">
    <property type="term" value="F:penicillin binding"/>
    <property type="evidence" value="ECO:0007669"/>
    <property type="project" value="InterPro"/>
</dbReference>
<keyword evidence="16" id="KW-1185">Reference proteome</keyword>
<evidence type="ECO:0000256" key="7">
    <source>
        <dbReference type="ARBA" id="ARBA00022679"/>
    </source>
</evidence>
<dbReference type="PANTHER" id="PTHR32282">
    <property type="entry name" value="BINDING PROTEIN TRANSPEPTIDASE, PUTATIVE-RELATED"/>
    <property type="match status" value="1"/>
</dbReference>
<evidence type="ECO:0000256" key="5">
    <source>
        <dbReference type="ARBA" id="ARBA00022670"/>
    </source>
</evidence>
<sequence>MLLAFGVWWFCLPQQLFTAPTSTVVKSKEGLFLGGRIARDGQWRFPETSHVPKRFAKCLLYFEDEYFYQHPGFNPVAIAKAFWQNITTNKRRGGSTITQQVIRLSRKNQNRTYLEKGIELVQATRLEVAFSKKEILNLYASYAPFGGNVVGLETAAWRYFGIPAKDLSWGQAAALAVLPNAPALIFPGKNEAILRKKRNRLLHKLHANQVIDKISLELALQEPLPQKPLALPDLAPHLTEKIRKEHRGKQITTSLSYNLQKELQQLAKKHYLQLKQNKIHNLAVVVLDIKTRKVVGYIGNAPNTQKDPFVDIIQQPRSTGSILKPFLYAAALDAGQFLPHSLIEDVPTNINGYAPLNYDKKYRGATPAGEALAMSLNVPFVRILQDYGVAKFYNLLQKLKLKDINRSANSYGLSLILGGAESSLWDITNAFATMAGSLNFYVENSSQYRSNEFLKAHYIKNTTTNFGKKIALPSVFSAGSIYHTLKSLQNVNRPEEERNWEFFSSNQAIAWKTGTSYGFKDAWAVGVTPKYAVGVWAGNADGEGRPGLTGVQAAAPLLFDVFKKLPFGGNFQVPHDDLEQATICNKSGDLAGIYCENTTKELIPIRGKQTQTCGYHQQIILDTEENFRVNASCYSLENMRFKNWFVLPPIMAHYYAEEHPGYKEIPSFKDGCSREDSAVMQFIYPKKNTSIILPKNFKEESNPLVLKLIHRSPQTRVYWYLDNTYLGSTQNFHEKYLSPASGLRRLTVIDEAGNKIQQRIRIEREK</sequence>
<name>A0A507ZTR9_9FLAO</name>
<evidence type="ECO:0000313" key="15">
    <source>
        <dbReference type="EMBL" id="TQD40809.1"/>
    </source>
</evidence>
<dbReference type="AlphaFoldDB" id="A0A507ZTR9"/>
<dbReference type="GO" id="GO:0004180">
    <property type="term" value="F:carboxypeptidase activity"/>
    <property type="evidence" value="ECO:0007669"/>
    <property type="project" value="UniProtKB-KW"/>
</dbReference>
<comment type="pathway">
    <text evidence="1">Cell wall biogenesis; peptidoglycan biosynthesis.</text>
</comment>
<dbReference type="InterPro" id="IPR050396">
    <property type="entry name" value="Glycosyltr_51/Transpeptidase"/>
</dbReference>
<proteinExistence type="inferred from homology"/>
<dbReference type="GO" id="GO:0008955">
    <property type="term" value="F:peptidoglycan glycosyltransferase activity"/>
    <property type="evidence" value="ECO:0007669"/>
    <property type="project" value="UniProtKB-EC"/>
</dbReference>
<organism evidence="15 16">
    <name type="scientific">Haloflavibacter putidus</name>
    <dbReference type="NCBI Taxonomy" id="2576776"/>
    <lineage>
        <taxon>Bacteria</taxon>
        <taxon>Pseudomonadati</taxon>
        <taxon>Bacteroidota</taxon>
        <taxon>Flavobacteriia</taxon>
        <taxon>Flavobacteriales</taxon>
        <taxon>Flavobacteriaceae</taxon>
        <taxon>Haloflavibacter</taxon>
    </lineage>
</organism>
<dbReference type="SUPFAM" id="SSF53955">
    <property type="entry name" value="Lysozyme-like"/>
    <property type="match status" value="1"/>
</dbReference>
<feature type="domain" description="Penicillin-binding C-terminal" evidence="14">
    <location>
        <begin position="671"/>
        <end position="760"/>
    </location>
</feature>
<dbReference type="InterPro" id="IPR023346">
    <property type="entry name" value="Lysozyme-like_dom_sf"/>
</dbReference>
<dbReference type="SUPFAM" id="SSF56601">
    <property type="entry name" value="beta-lactamase/transpeptidase-like"/>
    <property type="match status" value="1"/>
</dbReference>
<dbReference type="NCBIfam" id="TIGR02073">
    <property type="entry name" value="PBP_1c"/>
    <property type="match status" value="1"/>
</dbReference>
<evidence type="ECO:0000256" key="10">
    <source>
        <dbReference type="ARBA" id="ARBA00044770"/>
    </source>
</evidence>
<evidence type="ECO:0000259" key="12">
    <source>
        <dbReference type="Pfam" id="PF00905"/>
    </source>
</evidence>
<keyword evidence="7" id="KW-0808">Transferase</keyword>
<dbReference type="GO" id="GO:0030288">
    <property type="term" value="C:outer membrane-bounded periplasmic space"/>
    <property type="evidence" value="ECO:0007669"/>
    <property type="project" value="TreeGrafter"/>
</dbReference>
<dbReference type="Pfam" id="PF00905">
    <property type="entry name" value="Transpeptidase"/>
    <property type="match status" value="1"/>
</dbReference>
<keyword evidence="6" id="KW-0328">Glycosyltransferase</keyword>
<evidence type="ECO:0000256" key="11">
    <source>
        <dbReference type="ARBA" id="ARBA00049902"/>
    </source>
</evidence>
<dbReference type="InterPro" id="IPR009647">
    <property type="entry name" value="PBP_C"/>
</dbReference>
<evidence type="ECO:0000313" key="16">
    <source>
        <dbReference type="Proteomes" id="UP000317169"/>
    </source>
</evidence>
<comment type="caution">
    <text evidence="15">The sequence shown here is derived from an EMBL/GenBank/DDBJ whole genome shotgun (WGS) entry which is preliminary data.</text>
</comment>
<evidence type="ECO:0000256" key="3">
    <source>
        <dbReference type="ARBA" id="ARBA00007739"/>
    </source>
</evidence>
<evidence type="ECO:0000256" key="6">
    <source>
        <dbReference type="ARBA" id="ARBA00022676"/>
    </source>
</evidence>
<evidence type="ECO:0000256" key="4">
    <source>
        <dbReference type="ARBA" id="ARBA00022645"/>
    </source>
</evidence>
<evidence type="ECO:0000256" key="9">
    <source>
        <dbReference type="ARBA" id="ARBA00023268"/>
    </source>
</evidence>
<dbReference type="GO" id="GO:0009252">
    <property type="term" value="P:peptidoglycan biosynthetic process"/>
    <property type="evidence" value="ECO:0007669"/>
    <property type="project" value="InterPro"/>
</dbReference>
<protein>
    <recommendedName>
        <fullName evidence="10">peptidoglycan glycosyltransferase</fullName>
        <ecNumber evidence="10">2.4.99.28</ecNumber>
    </recommendedName>
</protein>
<comment type="catalytic activity">
    <reaction evidence="11">
        <text>[GlcNAc-(1-&gt;4)-Mur2Ac(oyl-L-Ala-gamma-D-Glu-L-Lys-D-Ala-D-Ala)](n)-di-trans,octa-cis-undecaprenyl diphosphate + beta-D-GlcNAc-(1-&gt;4)-Mur2Ac(oyl-L-Ala-gamma-D-Glu-L-Lys-D-Ala-D-Ala)-di-trans,octa-cis-undecaprenyl diphosphate = [GlcNAc-(1-&gt;4)-Mur2Ac(oyl-L-Ala-gamma-D-Glu-L-Lys-D-Ala-D-Ala)](n+1)-di-trans,octa-cis-undecaprenyl diphosphate + di-trans,octa-cis-undecaprenyl diphosphate + H(+)</text>
        <dbReference type="Rhea" id="RHEA:23708"/>
        <dbReference type="Rhea" id="RHEA-COMP:9602"/>
        <dbReference type="Rhea" id="RHEA-COMP:9603"/>
        <dbReference type="ChEBI" id="CHEBI:15378"/>
        <dbReference type="ChEBI" id="CHEBI:58405"/>
        <dbReference type="ChEBI" id="CHEBI:60033"/>
        <dbReference type="ChEBI" id="CHEBI:78435"/>
        <dbReference type="EC" id="2.4.99.28"/>
    </reaction>
</comment>
<dbReference type="Gene3D" id="1.10.3810.10">
    <property type="entry name" value="Biosynthetic peptidoglycan transglycosylase-like"/>
    <property type="match status" value="1"/>
</dbReference>
<comment type="similarity">
    <text evidence="3">In the N-terminal section; belongs to the glycosyltransferase 51 family.</text>
</comment>
<evidence type="ECO:0000256" key="1">
    <source>
        <dbReference type="ARBA" id="ARBA00004752"/>
    </source>
</evidence>
<dbReference type="InterPro" id="IPR036950">
    <property type="entry name" value="PBP_transglycosylase"/>
</dbReference>
<dbReference type="InterPro" id="IPR011815">
    <property type="entry name" value="PBP_1c"/>
</dbReference>
<dbReference type="EC" id="2.4.99.28" evidence="10"/>
<evidence type="ECO:0000256" key="8">
    <source>
        <dbReference type="ARBA" id="ARBA00022801"/>
    </source>
</evidence>
<feature type="domain" description="Penicillin-binding protein transpeptidase" evidence="12">
    <location>
        <begin position="283"/>
        <end position="533"/>
    </location>
</feature>
<dbReference type="Pfam" id="PF00912">
    <property type="entry name" value="Transgly"/>
    <property type="match status" value="1"/>
</dbReference>
<dbReference type="InterPro" id="IPR012338">
    <property type="entry name" value="Beta-lactam/transpept-like"/>
</dbReference>
<reference evidence="15 16" key="1">
    <citation type="submission" date="2019-06" db="EMBL/GenBank/DDBJ databases">
        <title>Flavibacter putida gen. nov., sp. nov., a novel marine bacterium of the family Flavobacteriaceae isolated from coastal seawater.</title>
        <authorList>
            <person name="Feng X."/>
        </authorList>
    </citation>
    <scope>NUCLEOTIDE SEQUENCE [LARGE SCALE GENOMIC DNA]</scope>
    <source>
        <strain evidence="15 16">PLHSN227</strain>
    </source>
</reference>
<comment type="similarity">
    <text evidence="2">In the C-terminal section; belongs to the transpeptidase family.</text>
</comment>
<feature type="domain" description="Glycosyl transferase family 51" evidence="13">
    <location>
        <begin position="45"/>
        <end position="205"/>
    </location>
</feature>
<accession>A0A507ZTR9</accession>
<keyword evidence="9" id="KW-0511">Multifunctional enzyme</keyword>
<keyword evidence="8" id="KW-0378">Hydrolase</keyword>
<gene>
    <name evidence="15" type="primary">pbpC</name>
    <name evidence="15" type="ORF">FKR84_00880</name>
</gene>
<dbReference type="PANTHER" id="PTHR32282:SF15">
    <property type="entry name" value="PENICILLIN-BINDING PROTEIN 1C"/>
    <property type="match status" value="1"/>
</dbReference>